<protein>
    <submittedName>
        <fullName evidence="8">RagB/SusD family nutrient uptake outer membrane protein</fullName>
    </submittedName>
</protein>
<comment type="similarity">
    <text evidence="2">Belongs to the SusD family.</text>
</comment>
<keyword evidence="4" id="KW-0472">Membrane</keyword>
<dbReference type="Proteomes" id="UP000322918">
    <property type="component" value="Unassembled WGS sequence"/>
</dbReference>
<dbReference type="InterPro" id="IPR033985">
    <property type="entry name" value="SusD-like_N"/>
</dbReference>
<dbReference type="RefSeq" id="WP_141815007.1">
    <property type="nucleotide sequence ID" value="NZ_VFPL01000001.1"/>
</dbReference>
<evidence type="ECO:0000313" key="8">
    <source>
        <dbReference type="EMBL" id="KAA8480095.1"/>
    </source>
</evidence>
<gene>
    <name evidence="8" type="ORF">F1649_15875</name>
</gene>
<dbReference type="OrthoDB" id="653598at2"/>
<comment type="caution">
    <text evidence="8">The sequence shown here is derived from an EMBL/GenBank/DDBJ whole genome shotgun (WGS) entry which is preliminary data.</text>
</comment>
<evidence type="ECO:0000256" key="4">
    <source>
        <dbReference type="ARBA" id="ARBA00023136"/>
    </source>
</evidence>
<dbReference type="AlphaFoldDB" id="A0A5M9H1X8"/>
<dbReference type="Pfam" id="PF07980">
    <property type="entry name" value="SusD_RagB"/>
    <property type="match status" value="1"/>
</dbReference>
<dbReference type="GO" id="GO:0009279">
    <property type="term" value="C:cell outer membrane"/>
    <property type="evidence" value="ECO:0007669"/>
    <property type="project" value="UniProtKB-SubCell"/>
</dbReference>
<feature type="domain" description="RagB/SusD" evidence="6">
    <location>
        <begin position="335"/>
        <end position="424"/>
    </location>
</feature>
<name>A0A5M9H1X8_9SPHI</name>
<evidence type="ECO:0000256" key="5">
    <source>
        <dbReference type="ARBA" id="ARBA00023237"/>
    </source>
</evidence>
<organism evidence="8 9">
    <name type="scientific">Arcticibacter tournemirensis</name>
    <dbReference type="NCBI Taxonomy" id="699437"/>
    <lineage>
        <taxon>Bacteria</taxon>
        <taxon>Pseudomonadati</taxon>
        <taxon>Bacteroidota</taxon>
        <taxon>Sphingobacteriia</taxon>
        <taxon>Sphingobacteriales</taxon>
        <taxon>Sphingobacteriaceae</taxon>
        <taxon>Arcticibacter</taxon>
    </lineage>
</organism>
<dbReference type="InterPro" id="IPR011990">
    <property type="entry name" value="TPR-like_helical_dom_sf"/>
</dbReference>
<keyword evidence="3" id="KW-0732">Signal</keyword>
<sequence length="451" mass="51366">MLKIKRIIPYIAVVLLPFGCKDYLDEKPDKTLAVPSGLKDLQALIDNYAIINNRDPFSGEISATDYYLTDADWSALTTEGHKRMYLWLPDYLFDTTPNDWSQCYAVVYYANSVLTGLEDIEKTTANQTEWDDLKGQALFLRAKAFAQLAFIFCPAYNEATSETDQGLPLRLNINFNEVSERSSVKQTYARIINDLKTAALVLKDQPGHVMRASRAATYGMLSRVFLSMRVYTDAALYADSCLRIRNTLIDYATVPGSKTYPFTQFNNEVIFESMASPPRPLGNSRAKISADLYSMYADGDYRKSLFFKSNGNGTYGFRGSYEGSAALFSGLSADEMYLTRAECLVRTGNPQQALQDMDKLLKMRIKDYHLPVFANDKEILSFILNERRKELVMRGIRWMDIKRLNREEGRAIRMKRIINGVEHELKPDDLRFALPVPEDVILLSGMKQNPR</sequence>
<evidence type="ECO:0000256" key="3">
    <source>
        <dbReference type="ARBA" id="ARBA00022729"/>
    </source>
</evidence>
<evidence type="ECO:0000259" key="7">
    <source>
        <dbReference type="Pfam" id="PF14322"/>
    </source>
</evidence>
<evidence type="ECO:0000259" key="6">
    <source>
        <dbReference type="Pfam" id="PF07980"/>
    </source>
</evidence>
<proteinExistence type="inferred from homology"/>
<dbReference type="Gene3D" id="1.25.40.390">
    <property type="match status" value="1"/>
</dbReference>
<dbReference type="SUPFAM" id="SSF48452">
    <property type="entry name" value="TPR-like"/>
    <property type="match status" value="1"/>
</dbReference>
<keyword evidence="9" id="KW-1185">Reference proteome</keyword>
<accession>A0A5M9H1X8</accession>
<reference evidence="8 9" key="1">
    <citation type="submission" date="2019-09" db="EMBL/GenBank/DDBJ databases">
        <title>Pararcticibacter amylolyticus gen. nov., sp. nov., isolated from a rottenly hemp rope, and reclassification of Pedobacter tournemirensis as Pararcticibacter tournemirensis comb. nov.</title>
        <authorList>
            <person name="Cai Y."/>
        </authorList>
    </citation>
    <scope>NUCLEOTIDE SEQUENCE [LARGE SCALE GENOMIC DNA]</scope>
    <source>
        <strain evidence="8 9">TF5-37.2-LB10</strain>
    </source>
</reference>
<dbReference type="Pfam" id="PF14322">
    <property type="entry name" value="SusD-like_3"/>
    <property type="match status" value="1"/>
</dbReference>
<dbReference type="EMBL" id="VWNE01000026">
    <property type="protein sequence ID" value="KAA8480095.1"/>
    <property type="molecule type" value="Genomic_DNA"/>
</dbReference>
<feature type="domain" description="SusD-like N-terminal" evidence="7">
    <location>
        <begin position="22"/>
        <end position="226"/>
    </location>
</feature>
<evidence type="ECO:0000256" key="1">
    <source>
        <dbReference type="ARBA" id="ARBA00004442"/>
    </source>
</evidence>
<evidence type="ECO:0000256" key="2">
    <source>
        <dbReference type="ARBA" id="ARBA00006275"/>
    </source>
</evidence>
<comment type="subcellular location">
    <subcellularLocation>
        <location evidence="1">Cell outer membrane</location>
    </subcellularLocation>
</comment>
<keyword evidence="5" id="KW-0998">Cell outer membrane</keyword>
<evidence type="ECO:0000313" key="9">
    <source>
        <dbReference type="Proteomes" id="UP000322918"/>
    </source>
</evidence>
<dbReference type="InterPro" id="IPR012944">
    <property type="entry name" value="SusD_RagB_dom"/>
</dbReference>